<evidence type="ECO:0000256" key="6">
    <source>
        <dbReference type="SAM" id="MobiDB-lite"/>
    </source>
</evidence>
<dbReference type="GO" id="GO:0005634">
    <property type="term" value="C:nucleus"/>
    <property type="evidence" value="ECO:0007669"/>
    <property type="project" value="UniProtKB-SubCell"/>
</dbReference>
<keyword evidence="3" id="KW-0805">Transcription regulation</keyword>
<evidence type="ECO:0000256" key="2">
    <source>
        <dbReference type="ARBA" id="ARBA00005330"/>
    </source>
</evidence>
<protein>
    <recommendedName>
        <fullName evidence="9">Transcriptional adapter 3</fullName>
    </recommendedName>
</protein>
<evidence type="ECO:0000256" key="1">
    <source>
        <dbReference type="ARBA" id="ARBA00004123"/>
    </source>
</evidence>
<dbReference type="PANTHER" id="PTHR13556:SF2">
    <property type="entry name" value="TRANSCRIPTIONAL ADAPTER 3"/>
    <property type="match status" value="1"/>
</dbReference>
<dbReference type="GO" id="GO:0006357">
    <property type="term" value="P:regulation of transcription by RNA polymerase II"/>
    <property type="evidence" value="ECO:0007669"/>
    <property type="project" value="TreeGrafter"/>
</dbReference>
<evidence type="ECO:0000256" key="5">
    <source>
        <dbReference type="ARBA" id="ARBA00023242"/>
    </source>
</evidence>
<dbReference type="PANTHER" id="PTHR13556">
    <property type="entry name" value="TRANSCRIPTIONAL ADAPTER 3-RELATED"/>
    <property type="match status" value="1"/>
</dbReference>
<dbReference type="GO" id="GO:0000124">
    <property type="term" value="C:SAGA complex"/>
    <property type="evidence" value="ECO:0007669"/>
    <property type="project" value="TreeGrafter"/>
</dbReference>
<comment type="similarity">
    <text evidence="2">Belongs to the NGG1 family.</text>
</comment>
<evidence type="ECO:0000256" key="4">
    <source>
        <dbReference type="ARBA" id="ARBA00023163"/>
    </source>
</evidence>
<dbReference type="AlphaFoldDB" id="A0AAV8WPU5"/>
<gene>
    <name evidence="7" type="ORF">NQ314_018905</name>
</gene>
<feature type="compositionally biased region" description="Basic and acidic residues" evidence="6">
    <location>
        <begin position="131"/>
        <end position="143"/>
    </location>
</feature>
<dbReference type="GO" id="GO:0003713">
    <property type="term" value="F:transcription coactivator activity"/>
    <property type="evidence" value="ECO:0007669"/>
    <property type="project" value="TreeGrafter"/>
</dbReference>
<name>A0AAV8WPU5_9CUCU</name>
<evidence type="ECO:0000256" key="3">
    <source>
        <dbReference type="ARBA" id="ARBA00023015"/>
    </source>
</evidence>
<dbReference type="Pfam" id="PF10198">
    <property type="entry name" value="Ada3"/>
    <property type="match status" value="1"/>
</dbReference>
<keyword evidence="4" id="KW-0804">Transcription</keyword>
<proteinExistence type="inferred from homology"/>
<evidence type="ECO:0000313" key="8">
    <source>
        <dbReference type="Proteomes" id="UP001162156"/>
    </source>
</evidence>
<organism evidence="7 8">
    <name type="scientific">Rhamnusium bicolor</name>
    <dbReference type="NCBI Taxonomy" id="1586634"/>
    <lineage>
        <taxon>Eukaryota</taxon>
        <taxon>Metazoa</taxon>
        <taxon>Ecdysozoa</taxon>
        <taxon>Arthropoda</taxon>
        <taxon>Hexapoda</taxon>
        <taxon>Insecta</taxon>
        <taxon>Pterygota</taxon>
        <taxon>Neoptera</taxon>
        <taxon>Endopterygota</taxon>
        <taxon>Coleoptera</taxon>
        <taxon>Polyphaga</taxon>
        <taxon>Cucujiformia</taxon>
        <taxon>Chrysomeloidea</taxon>
        <taxon>Cerambycidae</taxon>
        <taxon>Lepturinae</taxon>
        <taxon>Rhagiini</taxon>
        <taxon>Rhamnusium</taxon>
    </lineage>
</organism>
<dbReference type="EMBL" id="JANEYF010005340">
    <property type="protein sequence ID" value="KAJ8928529.1"/>
    <property type="molecule type" value="Genomic_DNA"/>
</dbReference>
<sequence>MSDEIMMNGTKRSYTISKSNVSRNNSKLKDILSSSRHKSEGKRIEPQLANIPIIKQIDNARLLPKYTAILAKSDDGLSMDDLDQLQQDLEKLLSSSAIRIRYLLSEIGEIDRKDDSHNRKAHHKTSMKRKRPDEKPKLKDQKNGMKVVKKHYGLPVNKFIGDTHFHQKIPKVTLPKNDNSDKFWASIEPYCTNVNKDDVGFLDSLIQEFSKEIDIKLPAVGEHYASAWSEEVMNDEQNSAKSSIKKTVSLDKRNGLHTMVETFSMPQTQKPRALIEEKVLSALLKNGDNDVKIAKLKVEQGILSIEDLTKNMPDDEILTEIKKCQQELAMVNKYNIEELSKLKNVVCIELHSNELKEQLENVDKQVLDLYNKKIISRKTAQQEGDEFDKAVSTEQITKEFESQADALLKQQIELN</sequence>
<accession>A0AAV8WPU5</accession>
<evidence type="ECO:0008006" key="9">
    <source>
        <dbReference type="Google" id="ProtNLM"/>
    </source>
</evidence>
<evidence type="ECO:0000313" key="7">
    <source>
        <dbReference type="EMBL" id="KAJ8928529.1"/>
    </source>
</evidence>
<keyword evidence="5" id="KW-0539">Nucleus</keyword>
<feature type="compositionally biased region" description="Basic residues" evidence="6">
    <location>
        <begin position="119"/>
        <end position="130"/>
    </location>
</feature>
<reference evidence="7" key="1">
    <citation type="journal article" date="2023" name="Insect Mol. Biol.">
        <title>Genome sequencing provides insights into the evolution of gene families encoding plant cell wall-degrading enzymes in longhorned beetles.</title>
        <authorList>
            <person name="Shin N.R."/>
            <person name="Okamura Y."/>
            <person name="Kirsch R."/>
            <person name="Pauchet Y."/>
        </authorList>
    </citation>
    <scope>NUCLEOTIDE SEQUENCE</scope>
    <source>
        <strain evidence="7">RBIC_L_NR</strain>
    </source>
</reference>
<feature type="region of interest" description="Disordered" evidence="6">
    <location>
        <begin position="114"/>
        <end position="143"/>
    </location>
</feature>
<keyword evidence="8" id="KW-1185">Reference proteome</keyword>
<comment type="caution">
    <text evidence="7">The sequence shown here is derived from an EMBL/GenBank/DDBJ whole genome shotgun (WGS) entry which is preliminary data.</text>
</comment>
<comment type="subcellular location">
    <subcellularLocation>
        <location evidence="1">Nucleus</location>
    </subcellularLocation>
</comment>
<dbReference type="InterPro" id="IPR019340">
    <property type="entry name" value="Histone_AcTrfase_su3"/>
</dbReference>
<dbReference type="Proteomes" id="UP001162156">
    <property type="component" value="Unassembled WGS sequence"/>
</dbReference>